<dbReference type="EMBL" id="DTHS01000024">
    <property type="protein sequence ID" value="HHR48776.1"/>
    <property type="molecule type" value="Genomic_DNA"/>
</dbReference>
<dbReference type="AlphaFoldDB" id="A0A7V6CN21"/>
<evidence type="ECO:0000313" key="1">
    <source>
        <dbReference type="EMBL" id="HHR48776.1"/>
    </source>
</evidence>
<proteinExistence type="predicted"/>
<sequence>MNFKKLIFFFLFFSFCQKDSLLNRATGDYFPLEKRKTYYYYSSLEDTIIFKFVGDTFLFGTNMFYCESNFEPIFFVKEKFKLQKFIVRESLVFGEIETLYKGFITFLSFPLIEGKEWQDSIIQDTAKFYLVGKVLKRDTLRVPYAFFSDVYSVMIKEKEIIGKDSSSLIYLYYLAPEIGIIKKEYDNQSEVLCRIE</sequence>
<organism evidence="1">
    <name type="scientific">candidate division WOR-3 bacterium</name>
    <dbReference type="NCBI Taxonomy" id="2052148"/>
    <lineage>
        <taxon>Bacteria</taxon>
        <taxon>Bacteria division WOR-3</taxon>
    </lineage>
</organism>
<comment type="caution">
    <text evidence="1">The sequence shown here is derived from an EMBL/GenBank/DDBJ whole genome shotgun (WGS) entry which is preliminary data.</text>
</comment>
<name>A0A7V6CN21_UNCW3</name>
<protein>
    <submittedName>
        <fullName evidence="1">Uncharacterized protein</fullName>
    </submittedName>
</protein>
<gene>
    <name evidence="1" type="ORF">ENV79_03935</name>
</gene>
<reference evidence="1" key="1">
    <citation type="journal article" date="2020" name="mSystems">
        <title>Genome- and Community-Level Interaction Insights into Carbon Utilization and Element Cycling Functions of Hydrothermarchaeota in Hydrothermal Sediment.</title>
        <authorList>
            <person name="Zhou Z."/>
            <person name="Liu Y."/>
            <person name="Xu W."/>
            <person name="Pan J."/>
            <person name="Luo Z.H."/>
            <person name="Li M."/>
        </authorList>
    </citation>
    <scope>NUCLEOTIDE SEQUENCE [LARGE SCALE GENOMIC DNA]</scope>
    <source>
        <strain evidence="1">SpSt-791</strain>
    </source>
</reference>
<accession>A0A7V6CN21</accession>